<sequence>MLKIDFFTLMLLICDRWGDSIDRVVALLVFDLHQNKLVAFSISKYHNLLKNYLDVEVL</sequence>
<organism evidence="1">
    <name type="scientific">Candidatus Kentrum sp. FW</name>
    <dbReference type="NCBI Taxonomy" id="2126338"/>
    <lineage>
        <taxon>Bacteria</taxon>
        <taxon>Pseudomonadati</taxon>
        <taxon>Pseudomonadota</taxon>
        <taxon>Gammaproteobacteria</taxon>
        <taxon>Candidatus Kentrum</taxon>
    </lineage>
</organism>
<protein>
    <submittedName>
        <fullName evidence="1">Uncharacterized protein</fullName>
    </submittedName>
</protein>
<accession>A0A450SJX8</accession>
<reference evidence="1" key="1">
    <citation type="submission" date="2019-02" db="EMBL/GenBank/DDBJ databases">
        <authorList>
            <person name="Gruber-Vodicka R. H."/>
            <person name="Seah K. B. B."/>
        </authorList>
    </citation>
    <scope>NUCLEOTIDE SEQUENCE</scope>
    <source>
        <strain evidence="1">BECK_BZ106</strain>
    </source>
</reference>
<dbReference type="AlphaFoldDB" id="A0A450SJX8"/>
<evidence type="ECO:0000313" key="1">
    <source>
        <dbReference type="EMBL" id="VFJ53819.1"/>
    </source>
</evidence>
<dbReference type="EMBL" id="CAADFD010000016">
    <property type="protein sequence ID" value="VFJ53819.1"/>
    <property type="molecule type" value="Genomic_DNA"/>
</dbReference>
<gene>
    <name evidence="1" type="ORF">BECKFW1821B_GA0114236_10169</name>
</gene>
<name>A0A450SJX8_9GAMM</name>
<proteinExistence type="predicted"/>